<evidence type="ECO:0000256" key="2">
    <source>
        <dbReference type="ARBA" id="ARBA00022723"/>
    </source>
</evidence>
<protein>
    <submittedName>
        <fullName evidence="6">Uncharacterized protein</fullName>
    </submittedName>
</protein>
<organism evidence="6 7">
    <name type="scientific">Chlamydomonas incerta</name>
    <dbReference type="NCBI Taxonomy" id="51695"/>
    <lineage>
        <taxon>Eukaryota</taxon>
        <taxon>Viridiplantae</taxon>
        <taxon>Chlorophyta</taxon>
        <taxon>core chlorophytes</taxon>
        <taxon>Chlorophyceae</taxon>
        <taxon>CS clade</taxon>
        <taxon>Chlamydomonadales</taxon>
        <taxon>Chlamydomonadaceae</taxon>
        <taxon>Chlamydomonas</taxon>
    </lineage>
</organism>
<dbReference type="Pfam" id="PF03055">
    <property type="entry name" value="RPE65"/>
    <property type="match status" value="3"/>
</dbReference>
<evidence type="ECO:0000256" key="5">
    <source>
        <dbReference type="SAM" id="MobiDB-lite"/>
    </source>
</evidence>
<sequence length="869" mass="86868">MPAVPKSEESGNDSKISAKYRAFMDAWEAGLSFNAREQRQGAWLQVTEGRLPRDLVGTLYRNGPGRLRRGPDAAPHPLDAAGLVASVAFPGDGRAFLRSAFVRTLEYEAEERAGRFLFRGALGGARRGGLLGSAGDLAARNAANTGVALHRGRLLALYPGGQPYALDPASLAPTGPPGPDLMGGRLAPGLPLSLGSPAADELAAAAARSAGANALLPPAATALGGDALTARPRVCGHTGRTVLWSQRTVATAAPVSLRSLVKSGGGGGGVKGTETGGGAGGASGLGAQGAEAAVSAAAADADAAPPAAAAPASRGGGGGAAAAPADLGSVAVDLLAAAGCALTWLVRPPRNQFKSVITFWEEEPEAPEVPAAGAGAGARSRAGPGAAGAGGDGVAGGAGSGGGGGGLRLRYPVGGYCCVHDVGLTANYYLLLQPPVHPEMWPFLFGEAGAASCLRWRDGEPAILHVIPRPGSEAERRGEQPLQLPVDPAMYVTHVVNAYEVPPAAAAAPAVVAATAAAAAASAARAASSASGGGAAAVKAFGKVPIGIKPLKQRQAEQAAAAAEAAAAAAAAAVAAAAEAAVALNGETAAEAAADTAAAAASPAEAAATAASTTATAAPTTATAVPAAATAAPHRRLVLDVIGYDSLPALSAAPLPEQAVRMKDPEAGCRPRLQRLEVDLTARTAAPARPCPLPDQHLELPTFNTAYTGRPYRFAYGASADFEQGSSGLVKVDLDTRQSQRWSPPGPGYICLEPRFVPRLPAAAWRPLGAREAAAAASGGSSGSSRGSSGGSSSVSALPVLPPPMQGRQRGEDDGWLLAFGFDSRLRRSELLVFDAWALMAGPVARLALPEPLPHGLYGTWADTYFGPQ</sequence>
<evidence type="ECO:0000256" key="3">
    <source>
        <dbReference type="ARBA" id="ARBA00023004"/>
    </source>
</evidence>
<dbReference type="AlphaFoldDB" id="A0A835T6A6"/>
<feature type="region of interest" description="Disordered" evidence="5">
    <location>
        <begin position="369"/>
        <end position="390"/>
    </location>
</feature>
<feature type="binding site" evidence="4">
    <location>
        <position position="420"/>
    </location>
    <ligand>
        <name>Fe cation</name>
        <dbReference type="ChEBI" id="CHEBI:24875"/>
        <note>catalytic</note>
    </ligand>
</feature>
<feature type="compositionally biased region" description="Low complexity" evidence="5">
    <location>
        <begin position="776"/>
        <end position="797"/>
    </location>
</feature>
<comment type="similarity">
    <text evidence="1">Belongs to the carotenoid oxygenase family.</text>
</comment>
<dbReference type="EMBL" id="JAEHOC010000008">
    <property type="protein sequence ID" value="KAG2439599.1"/>
    <property type="molecule type" value="Genomic_DNA"/>
</dbReference>
<dbReference type="OrthoDB" id="1069523at2759"/>
<comment type="caution">
    <text evidence="6">The sequence shown here is derived from an EMBL/GenBank/DDBJ whole genome shotgun (WGS) entry which is preliminary data.</text>
</comment>
<name>A0A835T6A6_CHLIN</name>
<feature type="compositionally biased region" description="Low complexity" evidence="5">
    <location>
        <begin position="371"/>
        <end position="384"/>
    </location>
</feature>
<evidence type="ECO:0000256" key="4">
    <source>
        <dbReference type="PIRSR" id="PIRSR604294-1"/>
    </source>
</evidence>
<evidence type="ECO:0000313" key="6">
    <source>
        <dbReference type="EMBL" id="KAG2439599.1"/>
    </source>
</evidence>
<reference evidence="6" key="1">
    <citation type="journal article" date="2020" name="bioRxiv">
        <title>Comparative genomics of Chlamydomonas.</title>
        <authorList>
            <person name="Craig R.J."/>
            <person name="Hasan A.R."/>
            <person name="Ness R.W."/>
            <person name="Keightley P.D."/>
        </authorList>
    </citation>
    <scope>NUCLEOTIDE SEQUENCE</scope>
    <source>
        <strain evidence="6">SAG 7.73</strain>
    </source>
</reference>
<dbReference type="Proteomes" id="UP000650467">
    <property type="component" value="Unassembled WGS sequence"/>
</dbReference>
<evidence type="ECO:0000313" key="7">
    <source>
        <dbReference type="Proteomes" id="UP000650467"/>
    </source>
</evidence>
<proteinExistence type="inferred from homology"/>
<feature type="region of interest" description="Disordered" evidence="5">
    <location>
        <begin position="776"/>
        <end position="809"/>
    </location>
</feature>
<dbReference type="PANTHER" id="PTHR10543:SF138">
    <property type="entry name" value="CAROTENOID OXYGENASE"/>
    <property type="match status" value="1"/>
</dbReference>
<gene>
    <name evidence="6" type="ORF">HXX76_004951</name>
</gene>
<keyword evidence="3 4" id="KW-0408">Iron</keyword>
<dbReference type="GO" id="GO:0010436">
    <property type="term" value="F:carotenoid dioxygenase activity"/>
    <property type="evidence" value="ECO:0007669"/>
    <property type="project" value="TreeGrafter"/>
</dbReference>
<dbReference type="PANTHER" id="PTHR10543">
    <property type="entry name" value="BETA-CAROTENE DIOXYGENASE"/>
    <property type="match status" value="1"/>
</dbReference>
<keyword evidence="7" id="KW-1185">Reference proteome</keyword>
<dbReference type="GO" id="GO:0046872">
    <property type="term" value="F:metal ion binding"/>
    <property type="evidence" value="ECO:0007669"/>
    <property type="project" value="UniProtKB-KW"/>
</dbReference>
<feature type="binding site" evidence="4">
    <location>
        <position position="494"/>
    </location>
    <ligand>
        <name>Fe cation</name>
        <dbReference type="ChEBI" id="CHEBI:24875"/>
        <note>catalytic</note>
    </ligand>
</feature>
<evidence type="ECO:0000256" key="1">
    <source>
        <dbReference type="ARBA" id="ARBA00006787"/>
    </source>
</evidence>
<dbReference type="InterPro" id="IPR004294">
    <property type="entry name" value="Carotenoid_Oase"/>
</dbReference>
<comment type="cofactor">
    <cofactor evidence="4">
        <name>Fe(2+)</name>
        <dbReference type="ChEBI" id="CHEBI:29033"/>
    </cofactor>
    <text evidence="4">Binds 1 Fe(2+) ion per subunit.</text>
</comment>
<dbReference type="GO" id="GO:0016121">
    <property type="term" value="P:carotene catabolic process"/>
    <property type="evidence" value="ECO:0007669"/>
    <property type="project" value="TreeGrafter"/>
</dbReference>
<keyword evidence="2 4" id="KW-0479">Metal-binding</keyword>
<accession>A0A835T6A6</accession>